<evidence type="ECO:0000313" key="8">
    <source>
        <dbReference type="Proteomes" id="UP000005522"/>
    </source>
</evidence>
<protein>
    <recommendedName>
        <fullName evidence="2 5">Cell shape-determining protein MreC</fullName>
    </recommendedName>
    <alternativeName>
        <fullName evidence="4 5">Cell shape protein MreC</fullName>
    </alternativeName>
</protein>
<dbReference type="RefSeq" id="WP_004868588.1">
    <property type="nucleotide sequence ID" value="NZ_CP005986.1"/>
</dbReference>
<keyword evidence="3 5" id="KW-0133">Cell shape</keyword>
<evidence type="ECO:0000256" key="1">
    <source>
        <dbReference type="ARBA" id="ARBA00009369"/>
    </source>
</evidence>
<comment type="function">
    <text evidence="5">Involved in formation and maintenance of cell shape.</text>
</comment>
<dbReference type="PIRSF" id="PIRSF038471">
    <property type="entry name" value="MreC"/>
    <property type="match status" value="1"/>
</dbReference>
<dbReference type="PANTHER" id="PTHR34138:SF1">
    <property type="entry name" value="CELL SHAPE-DETERMINING PROTEIN MREC"/>
    <property type="match status" value="1"/>
</dbReference>
<dbReference type="Proteomes" id="UP000005522">
    <property type="component" value="Chromosome"/>
</dbReference>
<dbReference type="EMBL" id="CP005986">
    <property type="protein sequence ID" value="AIA56069.1"/>
    <property type="molecule type" value="Genomic_DNA"/>
</dbReference>
<proteinExistence type="inferred from homology"/>
<dbReference type="Gene3D" id="2.40.10.350">
    <property type="entry name" value="Rod shape-determining protein MreC, domain 2"/>
    <property type="match status" value="1"/>
</dbReference>
<dbReference type="AlphaFoldDB" id="A0A059ZTA2"/>
<evidence type="ECO:0000256" key="5">
    <source>
        <dbReference type="PIRNR" id="PIRNR038471"/>
    </source>
</evidence>
<comment type="similarity">
    <text evidence="1 5">Belongs to the MreC family.</text>
</comment>
<dbReference type="Gene3D" id="2.40.10.340">
    <property type="entry name" value="Rod shape-determining protein MreC, domain 1"/>
    <property type="match status" value="1"/>
</dbReference>
<evidence type="ECO:0000256" key="3">
    <source>
        <dbReference type="ARBA" id="ARBA00022960"/>
    </source>
</evidence>
<dbReference type="GO" id="GO:0008360">
    <property type="term" value="P:regulation of cell shape"/>
    <property type="evidence" value="ECO:0007669"/>
    <property type="project" value="UniProtKB-KW"/>
</dbReference>
<name>A0A059ZTA2_ACICK</name>
<feature type="domain" description="Rod shape-determining protein MreC beta-barrel core" evidence="6">
    <location>
        <begin position="121"/>
        <end position="268"/>
    </location>
</feature>
<evidence type="ECO:0000256" key="2">
    <source>
        <dbReference type="ARBA" id="ARBA00013855"/>
    </source>
</evidence>
<dbReference type="PANTHER" id="PTHR34138">
    <property type="entry name" value="CELL SHAPE-DETERMINING PROTEIN MREC"/>
    <property type="match status" value="1"/>
</dbReference>
<evidence type="ECO:0000256" key="4">
    <source>
        <dbReference type="ARBA" id="ARBA00032089"/>
    </source>
</evidence>
<dbReference type="HOGENOM" id="CLU_042663_1_0_6"/>
<evidence type="ECO:0000259" key="6">
    <source>
        <dbReference type="Pfam" id="PF04085"/>
    </source>
</evidence>
<dbReference type="GO" id="GO:0005886">
    <property type="term" value="C:plasma membrane"/>
    <property type="evidence" value="ECO:0007669"/>
    <property type="project" value="TreeGrafter"/>
</dbReference>
<dbReference type="eggNOG" id="COG1792">
    <property type="taxonomic scope" value="Bacteria"/>
</dbReference>
<dbReference type="NCBIfam" id="TIGR00219">
    <property type="entry name" value="mreC"/>
    <property type="match status" value="1"/>
</dbReference>
<dbReference type="KEGG" id="acz:Acaty_c2215"/>
<gene>
    <name evidence="7" type="ORF">Acaty_c2215</name>
</gene>
<organism evidence="7 8">
    <name type="scientific">Acidithiobacillus caldus (strain ATCC 51756 / DSM 8584 / KU)</name>
    <dbReference type="NCBI Taxonomy" id="637389"/>
    <lineage>
        <taxon>Bacteria</taxon>
        <taxon>Pseudomonadati</taxon>
        <taxon>Pseudomonadota</taxon>
        <taxon>Acidithiobacillia</taxon>
        <taxon>Acidithiobacillales</taxon>
        <taxon>Acidithiobacillaceae</taxon>
        <taxon>Acidithiobacillus</taxon>
    </lineage>
</organism>
<dbReference type="InterPro" id="IPR055342">
    <property type="entry name" value="MreC_beta-barrel_core"/>
</dbReference>
<reference evidence="7 8" key="1">
    <citation type="journal article" date="2009" name="J. Bacteriol.">
        <title>Draft genome sequence of the extremely acidophilic bacterium Acidithiobacillus caldus ATCC 51756 reveals metabolic versatility in the genus Acidithiobacillus.</title>
        <authorList>
            <person name="Valdes J."/>
            <person name="Quatrini R."/>
            <person name="Hallberg K."/>
            <person name="Dopson M."/>
            <person name="Valenzuela P.D."/>
            <person name="Holmes D.S."/>
        </authorList>
    </citation>
    <scope>NUCLEOTIDE SEQUENCE [LARGE SCALE GENOMIC DNA]</scope>
    <source>
        <strain evidence="8">ATCC 51756 / DSM 8584 / KU</strain>
    </source>
</reference>
<dbReference type="Pfam" id="PF04085">
    <property type="entry name" value="MreC"/>
    <property type="match status" value="1"/>
</dbReference>
<dbReference type="InterPro" id="IPR007221">
    <property type="entry name" value="MreC"/>
</dbReference>
<dbReference type="InterPro" id="IPR042175">
    <property type="entry name" value="Cell/Rod_MreC_2"/>
</dbReference>
<evidence type="ECO:0000313" key="7">
    <source>
        <dbReference type="EMBL" id="AIA56069.1"/>
    </source>
</evidence>
<accession>A0A059ZTA2</accession>
<dbReference type="InterPro" id="IPR042177">
    <property type="entry name" value="Cell/Rod_1"/>
</dbReference>
<sequence length="276" mass="29866">MVGLFFRRPLPSLLRVGILAILSLALSFYSTTHPNSRNIGLYLASPVLAMDHAFVRLWREGRDYLRSRDALLRENARLREALAKAQQELVSLPLVRSENRQLLALLDSFPVPPGRVTVASVVAQDLSPSNQSIVIDLGSRAGIRIGQPVLAPGGVVGQVVAVSTWDARVALLSDLDSSLPVRPEHGNLPLLLDGTGNLQELRVPFQARDTELKPGTLLVTSGLGGRFPAGLPAGRITSVERSTDAAFAVIRVRPLVQLGQLNTVLLLWPGTRHPES</sequence>